<protein>
    <submittedName>
        <fullName evidence="4">TetR family transcriptional regulator</fullName>
    </submittedName>
</protein>
<dbReference type="SUPFAM" id="SSF46689">
    <property type="entry name" value="Homeodomain-like"/>
    <property type="match status" value="1"/>
</dbReference>
<dbReference type="PANTHER" id="PTHR43479:SF11">
    <property type="entry name" value="ACREF_ENVCD OPERON REPRESSOR-RELATED"/>
    <property type="match status" value="1"/>
</dbReference>
<dbReference type="InterPro" id="IPR001647">
    <property type="entry name" value="HTH_TetR"/>
</dbReference>
<dbReference type="Pfam" id="PF00440">
    <property type="entry name" value="TetR_N"/>
    <property type="match status" value="1"/>
</dbReference>
<reference evidence="4 5" key="1">
    <citation type="journal article" date="2013" name="BMC Microbiol.">
        <title>Dynamics of fecal microbial communities in children with diarrhea of unknown etiology and genomic analysis of associated Streptococcus lutetiensis.</title>
        <authorList>
            <person name="Jin D."/>
            <person name="Chen C."/>
            <person name="Li L."/>
            <person name="Lu S."/>
            <person name="Li Z."/>
            <person name="Zhou Z."/>
            <person name="Jing H."/>
            <person name="Xu Y."/>
            <person name="Du P."/>
            <person name="Wang H."/>
            <person name="Xiong Y."/>
            <person name="Zheng H."/>
            <person name="Bai X."/>
            <person name="Sun H."/>
            <person name="Wang L."/>
            <person name="Ye C."/>
            <person name="Gottschalk M."/>
            <person name="Xu J."/>
        </authorList>
    </citation>
    <scope>NUCLEOTIDE SEQUENCE [LARGE SCALE GENOMIC DNA]</scope>
    <source>
        <strain evidence="4 5">033</strain>
    </source>
</reference>
<dbReference type="Proteomes" id="UP000015268">
    <property type="component" value="Chromosome"/>
</dbReference>
<dbReference type="KEGG" id="slu:KE3_0892"/>
<dbReference type="GO" id="GO:0003677">
    <property type="term" value="F:DNA binding"/>
    <property type="evidence" value="ECO:0007669"/>
    <property type="project" value="UniProtKB-UniRule"/>
</dbReference>
<keyword evidence="5" id="KW-1185">Reference proteome</keyword>
<dbReference type="InterPro" id="IPR039532">
    <property type="entry name" value="TetR_C_Firmicutes"/>
</dbReference>
<dbReference type="EMBL" id="CP003025">
    <property type="protein sequence ID" value="AGS05389.1"/>
    <property type="molecule type" value="Genomic_DNA"/>
</dbReference>
<sequence length="178" mass="20674">MTNLKATVSESKILSAFVELLQIKDFDKILISDICDKSGVSRTTFYRYYENKKDLVDGTIETIMSDLTVIFSRDPLMREGSQLEALYYFYNHGELCQVLLKKFPEIKVISTNYLKNAYLTSDIDLFKKLKEKYQVSEKYSLDIHVNAVLAPIFNWIEEGFVESPAEMVEILNKAVLWR</sequence>
<dbReference type="InterPro" id="IPR009057">
    <property type="entry name" value="Homeodomain-like_sf"/>
</dbReference>
<proteinExistence type="predicted"/>
<dbReference type="Pfam" id="PF14278">
    <property type="entry name" value="TetR_C_8"/>
    <property type="match status" value="1"/>
</dbReference>
<dbReference type="InterPro" id="IPR050624">
    <property type="entry name" value="HTH-type_Tx_Regulator"/>
</dbReference>
<keyword evidence="1 2" id="KW-0238">DNA-binding</keyword>
<evidence type="ECO:0000256" key="1">
    <source>
        <dbReference type="ARBA" id="ARBA00023125"/>
    </source>
</evidence>
<dbReference type="RefSeq" id="WP_020916667.1">
    <property type="nucleotide sequence ID" value="NC_021900.1"/>
</dbReference>
<accession>A0AB33ALT4</accession>
<evidence type="ECO:0000313" key="4">
    <source>
        <dbReference type="EMBL" id="AGS05389.1"/>
    </source>
</evidence>
<dbReference type="AlphaFoldDB" id="A0AB33ALT4"/>
<evidence type="ECO:0000313" key="5">
    <source>
        <dbReference type="Proteomes" id="UP000015268"/>
    </source>
</evidence>
<gene>
    <name evidence="4" type="ORF">KE3_0892</name>
</gene>
<dbReference type="PANTHER" id="PTHR43479">
    <property type="entry name" value="ACREF/ENVCD OPERON REPRESSOR-RELATED"/>
    <property type="match status" value="1"/>
</dbReference>
<name>A0AB33ALT4_9STRE</name>
<dbReference type="PRINTS" id="PR00455">
    <property type="entry name" value="HTHTETR"/>
</dbReference>
<feature type="DNA-binding region" description="H-T-H motif" evidence="2">
    <location>
        <begin position="30"/>
        <end position="49"/>
    </location>
</feature>
<dbReference type="PROSITE" id="PS50977">
    <property type="entry name" value="HTH_TETR_2"/>
    <property type="match status" value="1"/>
</dbReference>
<evidence type="ECO:0000256" key="2">
    <source>
        <dbReference type="PROSITE-ProRule" id="PRU00335"/>
    </source>
</evidence>
<dbReference type="Gene3D" id="1.10.357.10">
    <property type="entry name" value="Tetracycline Repressor, domain 2"/>
    <property type="match status" value="1"/>
</dbReference>
<evidence type="ECO:0000259" key="3">
    <source>
        <dbReference type="PROSITE" id="PS50977"/>
    </source>
</evidence>
<organism evidence="4 5">
    <name type="scientific">Streptococcus lutetiensis 033</name>
    <dbReference type="NCBI Taxonomy" id="1076934"/>
    <lineage>
        <taxon>Bacteria</taxon>
        <taxon>Bacillati</taxon>
        <taxon>Bacillota</taxon>
        <taxon>Bacilli</taxon>
        <taxon>Lactobacillales</taxon>
        <taxon>Streptococcaceae</taxon>
        <taxon>Streptococcus</taxon>
    </lineage>
</organism>
<feature type="domain" description="HTH tetR-type" evidence="3">
    <location>
        <begin position="7"/>
        <end position="67"/>
    </location>
</feature>